<sequence>MGVVMASPDGLEPWKHPASMQAAMIIVEFDRDILVEAGVTVQESFSQRYPLAWMGPTV</sequence>
<organism evidence="1 2">
    <name type="scientific">Nitrososphaera gargensis (strain Ga9.2)</name>
    <dbReference type="NCBI Taxonomy" id="1237085"/>
    <lineage>
        <taxon>Archaea</taxon>
        <taxon>Nitrososphaerota</taxon>
        <taxon>Nitrososphaeria</taxon>
        <taxon>Nitrososphaerales</taxon>
        <taxon>Nitrososphaeraceae</taxon>
        <taxon>Nitrososphaera</taxon>
    </lineage>
</organism>
<name>K0ILK1_NITGG</name>
<gene>
    <name evidence="1" type="ordered locus">Ngar_c26050</name>
</gene>
<keyword evidence="2" id="KW-1185">Reference proteome</keyword>
<evidence type="ECO:0000313" key="1">
    <source>
        <dbReference type="EMBL" id="AFU59527.1"/>
    </source>
</evidence>
<dbReference type="HOGENOM" id="CLU_2968570_0_0_2"/>
<dbReference type="KEGG" id="nga:Ngar_c26050"/>
<accession>K0ILK1</accession>
<evidence type="ECO:0000313" key="2">
    <source>
        <dbReference type="Proteomes" id="UP000008037"/>
    </source>
</evidence>
<reference evidence="1 2" key="1">
    <citation type="journal article" date="2012" name="Environ. Microbiol.">
        <title>The genome of the ammonia-oxidizing Candidatus Nitrososphaera gargensis: insights into metabolic versatility and environmental adaptations.</title>
        <authorList>
            <person name="Spang A."/>
            <person name="Poehlein A."/>
            <person name="Offre P."/>
            <person name="Zumbragel S."/>
            <person name="Haider S."/>
            <person name="Rychlik N."/>
            <person name="Nowka B."/>
            <person name="Schmeisser C."/>
            <person name="Lebedeva E.V."/>
            <person name="Rattei T."/>
            <person name="Bohm C."/>
            <person name="Schmid M."/>
            <person name="Galushko A."/>
            <person name="Hatzenpichler R."/>
            <person name="Weinmaier T."/>
            <person name="Daniel R."/>
            <person name="Schleper C."/>
            <person name="Spieck E."/>
            <person name="Streit W."/>
            <person name="Wagner M."/>
        </authorList>
    </citation>
    <scope>NUCLEOTIDE SEQUENCE [LARGE SCALE GENOMIC DNA]</scope>
    <source>
        <strain evidence="2">Ga9.2</strain>
    </source>
</reference>
<dbReference type="AlphaFoldDB" id="K0ILK1"/>
<dbReference type="Proteomes" id="UP000008037">
    <property type="component" value="Chromosome"/>
</dbReference>
<dbReference type="InParanoid" id="K0ILK1"/>
<protein>
    <submittedName>
        <fullName evidence="1">Uncharacterized protein</fullName>
    </submittedName>
</protein>
<dbReference type="EMBL" id="CP002408">
    <property type="protein sequence ID" value="AFU59527.1"/>
    <property type="molecule type" value="Genomic_DNA"/>
</dbReference>
<dbReference type="BioCyc" id="CNIT1237085:G1324-2605-MONOMER"/>
<proteinExistence type="predicted"/>